<gene>
    <name evidence="1" type="ORF">L6164_017163</name>
</gene>
<protein>
    <submittedName>
        <fullName evidence="1">Uncharacterized protein</fullName>
    </submittedName>
</protein>
<keyword evidence="2" id="KW-1185">Reference proteome</keyword>
<evidence type="ECO:0000313" key="1">
    <source>
        <dbReference type="EMBL" id="KAI4332239.1"/>
    </source>
</evidence>
<name>A0ACB9N916_BAUVA</name>
<evidence type="ECO:0000313" key="2">
    <source>
        <dbReference type="Proteomes" id="UP000828941"/>
    </source>
</evidence>
<reference evidence="1 2" key="1">
    <citation type="journal article" date="2022" name="DNA Res.">
        <title>Chromosomal-level genome assembly of the orchid tree Bauhinia variegata (Leguminosae; Cercidoideae) supports the allotetraploid origin hypothesis of Bauhinia.</title>
        <authorList>
            <person name="Zhong Y."/>
            <person name="Chen Y."/>
            <person name="Zheng D."/>
            <person name="Pang J."/>
            <person name="Liu Y."/>
            <person name="Luo S."/>
            <person name="Meng S."/>
            <person name="Qian L."/>
            <person name="Wei D."/>
            <person name="Dai S."/>
            <person name="Zhou R."/>
        </authorList>
    </citation>
    <scope>NUCLEOTIDE SEQUENCE [LARGE SCALE GENOMIC DNA]</scope>
    <source>
        <strain evidence="1">BV-YZ2020</strain>
    </source>
</reference>
<accession>A0ACB9N916</accession>
<dbReference type="EMBL" id="CM039432">
    <property type="protein sequence ID" value="KAI4332239.1"/>
    <property type="molecule type" value="Genomic_DNA"/>
</dbReference>
<dbReference type="Proteomes" id="UP000828941">
    <property type="component" value="Chromosome 7"/>
</dbReference>
<sequence length="319" mass="35859">MDCQKKIQLDLLNEDEAWALFKKHAEPDNQSSLSLLRSVAQDIARECKGLPIAIQAVGRSLKEQSIHAWKRAVEHLRSSKPVGVGHEDYDISNEDLIRCVVGLRVYEQYPSFDTARSQVMVGIEKLVDSCLLMHSWMWGKKTLKMHDLVCNLGIWIASKEGRAIMVNLSNNLNSLMGDGVINDQFAVSSCVLLRFARAQGDISFLVKLKKLKFLELKSCVFNELPNEIANLNKLKLLDLSECAALSGNNKAIGESSEIEELTLRHALADEDDPNSEKLINAIMHDVDRGKDGRISCEEFGTMMKARIDWKKDWSGAYII</sequence>
<organism evidence="1 2">
    <name type="scientific">Bauhinia variegata</name>
    <name type="common">Purple orchid tree</name>
    <name type="synonym">Phanera variegata</name>
    <dbReference type="NCBI Taxonomy" id="167791"/>
    <lineage>
        <taxon>Eukaryota</taxon>
        <taxon>Viridiplantae</taxon>
        <taxon>Streptophyta</taxon>
        <taxon>Embryophyta</taxon>
        <taxon>Tracheophyta</taxon>
        <taxon>Spermatophyta</taxon>
        <taxon>Magnoliopsida</taxon>
        <taxon>eudicotyledons</taxon>
        <taxon>Gunneridae</taxon>
        <taxon>Pentapetalae</taxon>
        <taxon>rosids</taxon>
        <taxon>fabids</taxon>
        <taxon>Fabales</taxon>
        <taxon>Fabaceae</taxon>
        <taxon>Cercidoideae</taxon>
        <taxon>Cercideae</taxon>
        <taxon>Bauhiniinae</taxon>
        <taxon>Bauhinia</taxon>
    </lineage>
</organism>
<proteinExistence type="predicted"/>
<comment type="caution">
    <text evidence="1">The sequence shown here is derived from an EMBL/GenBank/DDBJ whole genome shotgun (WGS) entry which is preliminary data.</text>
</comment>